<gene>
    <name evidence="2" type="ordered locus">AciX9_3779</name>
</gene>
<keyword evidence="1" id="KW-1133">Transmembrane helix</keyword>
<keyword evidence="3" id="KW-1185">Reference proteome</keyword>
<protein>
    <submittedName>
        <fullName evidence="2">Uncharacterized protein</fullName>
    </submittedName>
</protein>
<evidence type="ECO:0000256" key="1">
    <source>
        <dbReference type="SAM" id="Phobius"/>
    </source>
</evidence>
<reference evidence="3" key="1">
    <citation type="submission" date="2011-01" db="EMBL/GenBank/DDBJ databases">
        <title>Complete sequence of chromosome of Acidobacterium sp. MP5ACTX9.</title>
        <authorList>
            <consortium name="US DOE Joint Genome Institute"/>
            <person name="Lucas S."/>
            <person name="Copeland A."/>
            <person name="Lapidus A."/>
            <person name="Cheng J.-F."/>
            <person name="Goodwin L."/>
            <person name="Pitluck S."/>
            <person name="Teshima H."/>
            <person name="Detter J.C."/>
            <person name="Han C."/>
            <person name="Tapia R."/>
            <person name="Land M."/>
            <person name="Hauser L."/>
            <person name="Kyrpides N."/>
            <person name="Ivanova N."/>
            <person name="Ovchinnikova G."/>
            <person name="Pagani I."/>
            <person name="Rawat S.R."/>
            <person name="Mannisto M."/>
            <person name="Haggblom M.M."/>
            <person name="Woyke T."/>
        </authorList>
    </citation>
    <scope>NUCLEOTIDE SEQUENCE [LARGE SCALE GENOMIC DNA]</scope>
    <source>
        <strain evidence="3">MP5ACTX9</strain>
    </source>
</reference>
<dbReference type="PaxDb" id="1198114-AciX9_3779"/>
<accession>E8WWN4</accession>
<organism evidence="3">
    <name type="scientific">Granulicella tundricola (strain ATCC BAA-1859 / DSM 23138 / MP5ACTX9)</name>
    <dbReference type="NCBI Taxonomy" id="1198114"/>
    <lineage>
        <taxon>Bacteria</taxon>
        <taxon>Pseudomonadati</taxon>
        <taxon>Acidobacteriota</taxon>
        <taxon>Terriglobia</taxon>
        <taxon>Terriglobales</taxon>
        <taxon>Acidobacteriaceae</taxon>
        <taxon>Granulicella</taxon>
    </lineage>
</organism>
<dbReference type="Proteomes" id="UP000000343">
    <property type="component" value="Chromosome"/>
</dbReference>
<feature type="transmembrane region" description="Helical" evidence="1">
    <location>
        <begin position="6"/>
        <end position="26"/>
    </location>
</feature>
<name>E8WWN4_GRATM</name>
<dbReference type="EMBL" id="CP002480">
    <property type="protein sequence ID" value="ADW70779.1"/>
    <property type="molecule type" value="Genomic_DNA"/>
</dbReference>
<dbReference type="STRING" id="1198114.AciX9_3779"/>
<dbReference type="KEGG" id="acm:AciX9_3779"/>
<keyword evidence="1" id="KW-0472">Membrane</keyword>
<dbReference type="HOGENOM" id="CLU_3382107_0_0_0"/>
<dbReference type="AlphaFoldDB" id="E8WWN4"/>
<evidence type="ECO:0000313" key="2">
    <source>
        <dbReference type="EMBL" id="ADW70779.1"/>
    </source>
</evidence>
<proteinExistence type="predicted"/>
<sequence>MTDVLMFFVYWAMVLTPCVIAMYIPLDSVRYAE</sequence>
<keyword evidence="1" id="KW-0812">Transmembrane</keyword>
<evidence type="ECO:0000313" key="3">
    <source>
        <dbReference type="Proteomes" id="UP000000343"/>
    </source>
</evidence>